<feature type="transmembrane region" description="Helical" evidence="9">
    <location>
        <begin position="174"/>
        <end position="189"/>
    </location>
</feature>
<keyword evidence="7" id="KW-0325">Glycoprotein</keyword>
<evidence type="ECO:0000256" key="4">
    <source>
        <dbReference type="ARBA" id="ARBA00023040"/>
    </source>
</evidence>
<dbReference type="PANTHER" id="PTHR24232:SF85">
    <property type="entry name" value="G-PROTEIN COUPLED RECEPTOR 4"/>
    <property type="match status" value="1"/>
</dbReference>
<keyword evidence="5 9" id="KW-0472">Membrane</keyword>
<evidence type="ECO:0000256" key="5">
    <source>
        <dbReference type="ARBA" id="ARBA00023136"/>
    </source>
</evidence>
<protein>
    <recommendedName>
        <fullName evidence="10">G-protein coupled receptors family 1 profile domain-containing protein</fullName>
    </recommendedName>
</protein>
<evidence type="ECO:0000256" key="2">
    <source>
        <dbReference type="ARBA" id="ARBA00022692"/>
    </source>
</evidence>
<dbReference type="InterPro" id="IPR000276">
    <property type="entry name" value="GPCR_Rhodpsn"/>
</dbReference>
<evidence type="ECO:0000256" key="8">
    <source>
        <dbReference type="ARBA" id="ARBA00023224"/>
    </source>
</evidence>
<comment type="caution">
    <text evidence="11">The sequence shown here is derived from an EMBL/GenBank/DDBJ whole genome shotgun (WGS) entry which is preliminary data.</text>
</comment>
<gene>
    <name evidence="11" type="ORF">GOODEAATRI_028914</name>
</gene>
<feature type="transmembrane region" description="Helical" evidence="9">
    <location>
        <begin position="115"/>
        <end position="138"/>
    </location>
</feature>
<dbReference type="Gene3D" id="1.20.1070.10">
    <property type="entry name" value="Rhodopsin 7-helix transmembrane proteins"/>
    <property type="match status" value="2"/>
</dbReference>
<keyword evidence="12" id="KW-1185">Reference proteome</keyword>
<evidence type="ECO:0000313" key="12">
    <source>
        <dbReference type="Proteomes" id="UP001476798"/>
    </source>
</evidence>
<dbReference type="SUPFAM" id="SSF81321">
    <property type="entry name" value="Family A G protein-coupled receptor-like"/>
    <property type="match status" value="1"/>
</dbReference>
<feature type="transmembrane region" description="Helical" evidence="9">
    <location>
        <begin position="241"/>
        <end position="262"/>
    </location>
</feature>
<proteinExistence type="predicted"/>
<evidence type="ECO:0000256" key="6">
    <source>
        <dbReference type="ARBA" id="ARBA00023170"/>
    </source>
</evidence>
<name>A0ABV0MW31_9TELE</name>
<dbReference type="Proteomes" id="UP001476798">
    <property type="component" value="Unassembled WGS sequence"/>
</dbReference>
<keyword evidence="8" id="KW-0807">Transducer</keyword>
<evidence type="ECO:0000256" key="7">
    <source>
        <dbReference type="ARBA" id="ARBA00023180"/>
    </source>
</evidence>
<feature type="transmembrane region" description="Helical" evidence="9">
    <location>
        <begin position="209"/>
        <end position="229"/>
    </location>
</feature>
<feature type="domain" description="G-protein coupled receptors family 1 profile" evidence="10">
    <location>
        <begin position="123"/>
        <end position="170"/>
    </location>
</feature>
<dbReference type="PROSITE" id="PS50262">
    <property type="entry name" value="G_PROTEIN_RECEP_F1_2"/>
    <property type="match status" value="1"/>
</dbReference>
<evidence type="ECO:0000256" key="1">
    <source>
        <dbReference type="ARBA" id="ARBA00004141"/>
    </source>
</evidence>
<keyword evidence="6" id="KW-0675">Receptor</keyword>
<keyword evidence="4" id="KW-0297">G-protein coupled receptor</keyword>
<dbReference type="Pfam" id="PF00001">
    <property type="entry name" value="7tm_1"/>
    <property type="match status" value="1"/>
</dbReference>
<keyword evidence="2 9" id="KW-0812">Transmembrane</keyword>
<dbReference type="PANTHER" id="PTHR24232">
    <property type="entry name" value="G-PROTEIN COUPLED RECEPTOR"/>
    <property type="match status" value="1"/>
</dbReference>
<sequence length="310" mass="35251">MDHVYNNTPFTQNLTNTSINHNNTSKNDSCSSSPFEGTFCSRFEDKLQLYTRVIICIWTSLAPQAIFCLCSQMRSDQVVPVFIINLLLADSLQICCMIAKVAGLKHCLTHEIIDIFEYWGAIASVFFMTFIAMQRYFLIAWPFWYRFSRTLKVSASVSAVSWILSIYIGFNDGGWLAAIPLPLFIFFLVRTLKALSTSHNVPSDEKRQIVVVGTVVVFTYTLTFVPYIIRKLFSTTYINFIILSCAVTQISPLTDLLLYILIKKWVFDKLLAFLCSCRKTKDVHQQTNSITTTTCTSSSSQSQTETENNP</sequence>
<feature type="transmembrane region" description="Helical" evidence="9">
    <location>
        <begin position="150"/>
        <end position="168"/>
    </location>
</feature>
<dbReference type="EMBL" id="JAHRIO010014124">
    <property type="protein sequence ID" value="MEQ2163330.1"/>
    <property type="molecule type" value="Genomic_DNA"/>
</dbReference>
<reference evidence="11 12" key="1">
    <citation type="submission" date="2021-06" db="EMBL/GenBank/DDBJ databases">
        <authorList>
            <person name="Palmer J.M."/>
        </authorList>
    </citation>
    <scope>NUCLEOTIDE SEQUENCE [LARGE SCALE GENOMIC DNA]</scope>
    <source>
        <strain evidence="11 12">GA_2019</strain>
        <tissue evidence="11">Muscle</tissue>
    </source>
</reference>
<evidence type="ECO:0000256" key="3">
    <source>
        <dbReference type="ARBA" id="ARBA00022989"/>
    </source>
</evidence>
<comment type="subcellular location">
    <subcellularLocation>
        <location evidence="1">Membrane</location>
        <topology evidence="1">Multi-pass membrane protein</topology>
    </subcellularLocation>
</comment>
<feature type="transmembrane region" description="Helical" evidence="9">
    <location>
        <begin position="49"/>
        <end position="70"/>
    </location>
</feature>
<dbReference type="InterPro" id="IPR017452">
    <property type="entry name" value="GPCR_Rhodpsn_7TM"/>
</dbReference>
<dbReference type="PRINTS" id="PR00237">
    <property type="entry name" value="GPCRRHODOPSN"/>
</dbReference>
<evidence type="ECO:0000313" key="11">
    <source>
        <dbReference type="EMBL" id="MEQ2163330.1"/>
    </source>
</evidence>
<keyword evidence="3 9" id="KW-1133">Transmembrane helix</keyword>
<feature type="transmembrane region" description="Helical" evidence="9">
    <location>
        <begin position="82"/>
        <end position="103"/>
    </location>
</feature>
<accession>A0ABV0MW31</accession>
<organism evidence="11 12">
    <name type="scientific">Goodea atripinnis</name>
    <dbReference type="NCBI Taxonomy" id="208336"/>
    <lineage>
        <taxon>Eukaryota</taxon>
        <taxon>Metazoa</taxon>
        <taxon>Chordata</taxon>
        <taxon>Craniata</taxon>
        <taxon>Vertebrata</taxon>
        <taxon>Euteleostomi</taxon>
        <taxon>Actinopterygii</taxon>
        <taxon>Neopterygii</taxon>
        <taxon>Teleostei</taxon>
        <taxon>Neoteleostei</taxon>
        <taxon>Acanthomorphata</taxon>
        <taxon>Ovalentaria</taxon>
        <taxon>Atherinomorphae</taxon>
        <taxon>Cyprinodontiformes</taxon>
        <taxon>Goodeidae</taxon>
        <taxon>Goodea</taxon>
    </lineage>
</organism>
<evidence type="ECO:0000256" key="9">
    <source>
        <dbReference type="SAM" id="Phobius"/>
    </source>
</evidence>
<evidence type="ECO:0000259" key="10">
    <source>
        <dbReference type="PROSITE" id="PS50262"/>
    </source>
</evidence>